<dbReference type="AlphaFoldDB" id="A0A9W8NFP9"/>
<protein>
    <submittedName>
        <fullName evidence="2">Uncharacterized protein</fullName>
    </submittedName>
</protein>
<dbReference type="VEuPathDB" id="FungiDB:F4678DRAFT_466293"/>
<proteinExistence type="predicted"/>
<evidence type="ECO:0000256" key="1">
    <source>
        <dbReference type="SAM" id="MobiDB-lite"/>
    </source>
</evidence>
<sequence length="353" mass="38731">MPVSSPPSRVVKRKAKADRARPARDAYEHEKRWPRRRGRYEIEAQCIECKWFFDSFDPDAKKCRICDPPPPPPPPLVETTKAPATEQLSIMQQNQAPQTASNPSTWSETPGEATQLQWSIPAHEAGGDSAQYQAYPQDLQASLGPVHSPGMVSSPPIGYLSNQVWGQDYVMSPPLPYSDGSNQSLMGSYLPKGPCEQGYNIPSSPPSYLTTSPSNHSMFPANQGLTQGYNALSSPFTYFDPAQTQTQAEEYPQPGDTSGLGITLPSQEASEGSGANKPQATIPSFRPLRPLRPLLPRETPLDNTASTITDQPQKDDHKSSSRSKAATRFRRSLNTQNLVAIAPKPNDTDKKKE</sequence>
<organism evidence="2 3">
    <name type="scientific">Xylaria arbuscula</name>
    <dbReference type="NCBI Taxonomy" id="114810"/>
    <lineage>
        <taxon>Eukaryota</taxon>
        <taxon>Fungi</taxon>
        <taxon>Dikarya</taxon>
        <taxon>Ascomycota</taxon>
        <taxon>Pezizomycotina</taxon>
        <taxon>Sordariomycetes</taxon>
        <taxon>Xylariomycetidae</taxon>
        <taxon>Xylariales</taxon>
        <taxon>Xylariaceae</taxon>
        <taxon>Xylaria</taxon>
    </lineage>
</organism>
<feature type="compositionally biased region" description="Basic and acidic residues" evidence="1">
    <location>
        <begin position="17"/>
        <end position="30"/>
    </location>
</feature>
<feature type="region of interest" description="Disordered" evidence="1">
    <location>
        <begin position="1"/>
        <end position="30"/>
    </location>
</feature>
<feature type="compositionally biased region" description="Polar residues" evidence="1">
    <location>
        <begin position="301"/>
        <end position="311"/>
    </location>
</feature>
<name>A0A9W8NFP9_9PEZI</name>
<comment type="caution">
    <text evidence="2">The sequence shown here is derived from an EMBL/GenBank/DDBJ whole genome shotgun (WGS) entry which is preliminary data.</text>
</comment>
<dbReference type="Proteomes" id="UP001148614">
    <property type="component" value="Unassembled WGS sequence"/>
</dbReference>
<gene>
    <name evidence="2" type="ORF">NPX13_g4791</name>
</gene>
<accession>A0A9W8NFP9</accession>
<keyword evidence="3" id="KW-1185">Reference proteome</keyword>
<dbReference type="EMBL" id="JANPWZ010000702">
    <property type="protein sequence ID" value="KAJ3573191.1"/>
    <property type="molecule type" value="Genomic_DNA"/>
</dbReference>
<evidence type="ECO:0000313" key="3">
    <source>
        <dbReference type="Proteomes" id="UP001148614"/>
    </source>
</evidence>
<feature type="region of interest" description="Disordered" evidence="1">
    <location>
        <begin position="246"/>
        <end position="353"/>
    </location>
</feature>
<evidence type="ECO:0000313" key="2">
    <source>
        <dbReference type="EMBL" id="KAJ3573191.1"/>
    </source>
</evidence>
<feature type="compositionally biased region" description="Low complexity" evidence="1">
    <location>
        <begin position="286"/>
        <end position="297"/>
    </location>
</feature>
<reference evidence="2" key="1">
    <citation type="submission" date="2022-07" db="EMBL/GenBank/DDBJ databases">
        <title>Genome Sequence of Xylaria arbuscula.</title>
        <authorList>
            <person name="Buettner E."/>
        </authorList>
    </citation>
    <scope>NUCLEOTIDE SEQUENCE</scope>
    <source>
        <strain evidence="2">VT107</strain>
    </source>
</reference>